<dbReference type="InterPro" id="IPR001711">
    <property type="entry name" value="PLipase_C_Pinositol-sp_Y"/>
</dbReference>
<feature type="region of interest" description="Disordered" evidence="6">
    <location>
        <begin position="891"/>
        <end position="932"/>
    </location>
</feature>
<dbReference type="KEGG" id="ehx:EMIHUDRAFT_102904"/>
<keyword evidence="5" id="KW-0442">Lipid degradation</keyword>
<evidence type="ECO:0000259" key="8">
    <source>
        <dbReference type="PROSITE" id="PS50008"/>
    </source>
</evidence>
<dbReference type="GO" id="GO:0051209">
    <property type="term" value="P:release of sequestered calcium ion into cytosol"/>
    <property type="evidence" value="ECO:0007669"/>
    <property type="project" value="TreeGrafter"/>
</dbReference>
<dbReference type="EC" id="3.1.4.11" evidence="5"/>
<keyword evidence="5" id="KW-0443">Lipid metabolism</keyword>
<dbReference type="HOGENOM" id="CLU_264560_0_0_1"/>
<reference evidence="9" key="2">
    <citation type="submission" date="2024-10" db="UniProtKB">
        <authorList>
            <consortium name="EnsemblProtists"/>
        </authorList>
    </citation>
    <scope>IDENTIFICATION</scope>
</reference>
<dbReference type="GO" id="GO:0004435">
    <property type="term" value="F:phosphatidylinositol-4,5-bisphosphate phospholipase C activity"/>
    <property type="evidence" value="ECO:0007669"/>
    <property type="project" value="UniProtKB-EC"/>
</dbReference>
<reference evidence="10" key="1">
    <citation type="journal article" date="2013" name="Nature">
        <title>Pan genome of the phytoplankton Emiliania underpins its global distribution.</title>
        <authorList>
            <person name="Read B.A."/>
            <person name="Kegel J."/>
            <person name="Klute M.J."/>
            <person name="Kuo A."/>
            <person name="Lefebvre S.C."/>
            <person name="Maumus F."/>
            <person name="Mayer C."/>
            <person name="Miller J."/>
            <person name="Monier A."/>
            <person name="Salamov A."/>
            <person name="Young J."/>
            <person name="Aguilar M."/>
            <person name="Claverie J.M."/>
            <person name="Frickenhaus S."/>
            <person name="Gonzalez K."/>
            <person name="Herman E.K."/>
            <person name="Lin Y.C."/>
            <person name="Napier J."/>
            <person name="Ogata H."/>
            <person name="Sarno A.F."/>
            <person name="Shmutz J."/>
            <person name="Schroeder D."/>
            <person name="de Vargas C."/>
            <person name="Verret F."/>
            <person name="von Dassow P."/>
            <person name="Valentin K."/>
            <person name="Van de Peer Y."/>
            <person name="Wheeler G."/>
            <person name="Dacks J.B."/>
            <person name="Delwiche C.F."/>
            <person name="Dyhrman S.T."/>
            <person name="Glockner G."/>
            <person name="John U."/>
            <person name="Richards T."/>
            <person name="Worden A.Z."/>
            <person name="Zhang X."/>
            <person name="Grigoriev I.V."/>
            <person name="Allen A.E."/>
            <person name="Bidle K."/>
            <person name="Borodovsky M."/>
            <person name="Bowler C."/>
            <person name="Brownlee C."/>
            <person name="Cock J.M."/>
            <person name="Elias M."/>
            <person name="Gladyshev V.N."/>
            <person name="Groth M."/>
            <person name="Guda C."/>
            <person name="Hadaegh A."/>
            <person name="Iglesias-Rodriguez M.D."/>
            <person name="Jenkins J."/>
            <person name="Jones B.M."/>
            <person name="Lawson T."/>
            <person name="Leese F."/>
            <person name="Lindquist E."/>
            <person name="Lobanov A."/>
            <person name="Lomsadze A."/>
            <person name="Malik S.B."/>
            <person name="Marsh M.E."/>
            <person name="Mackinder L."/>
            <person name="Mock T."/>
            <person name="Mueller-Roeber B."/>
            <person name="Pagarete A."/>
            <person name="Parker M."/>
            <person name="Probert I."/>
            <person name="Quesneville H."/>
            <person name="Raines C."/>
            <person name="Rensing S.A."/>
            <person name="Riano-Pachon D.M."/>
            <person name="Richier S."/>
            <person name="Rokitta S."/>
            <person name="Shiraiwa Y."/>
            <person name="Soanes D.M."/>
            <person name="van der Giezen M."/>
            <person name="Wahlund T.M."/>
            <person name="Williams B."/>
            <person name="Wilson W."/>
            <person name="Wolfe G."/>
            <person name="Wurch L.L."/>
        </authorList>
    </citation>
    <scope>NUCLEOTIDE SEQUENCE</scope>
</reference>
<accession>A0A0D3IYH5</accession>
<dbReference type="PROSITE" id="PS50008">
    <property type="entry name" value="PIPLC_Y_DOMAIN"/>
    <property type="match status" value="1"/>
</dbReference>
<keyword evidence="3" id="KW-1133">Transmembrane helix</keyword>
<dbReference type="STRING" id="2903.R1DP98"/>
<dbReference type="RefSeq" id="XP_005768739.1">
    <property type="nucleotide sequence ID" value="XM_005768682.1"/>
</dbReference>
<comment type="subcellular location">
    <subcellularLocation>
        <location evidence="1">Membrane</location>
    </subcellularLocation>
</comment>
<dbReference type="GO" id="GO:0016020">
    <property type="term" value="C:membrane"/>
    <property type="evidence" value="ECO:0007669"/>
    <property type="project" value="UniProtKB-SubCell"/>
</dbReference>
<dbReference type="SUPFAM" id="SSF53822">
    <property type="entry name" value="Periplasmic binding protein-like I"/>
    <property type="match status" value="1"/>
</dbReference>
<feature type="chain" id="PRO_5044291258" description="Phosphoinositide phospholipase C" evidence="7">
    <location>
        <begin position="26"/>
        <end position="1264"/>
    </location>
</feature>
<dbReference type="CDD" id="cd08558">
    <property type="entry name" value="PI-PLCc_eukaryota"/>
    <property type="match status" value="1"/>
</dbReference>
<evidence type="ECO:0000256" key="4">
    <source>
        <dbReference type="ARBA" id="ARBA00023136"/>
    </source>
</evidence>
<dbReference type="SUPFAM" id="SSF51695">
    <property type="entry name" value="PLC-like phosphodiesterases"/>
    <property type="match status" value="1"/>
</dbReference>
<protein>
    <recommendedName>
        <fullName evidence="5">Phosphoinositide phospholipase C</fullName>
        <ecNumber evidence="5">3.1.4.11</ecNumber>
    </recommendedName>
</protein>
<feature type="compositionally biased region" description="Basic and acidic residues" evidence="6">
    <location>
        <begin position="894"/>
        <end position="912"/>
    </location>
</feature>
<dbReference type="PaxDb" id="2903-EOD16310"/>
<keyword evidence="5" id="KW-0378">Hydrolase</keyword>
<dbReference type="GO" id="GO:0016042">
    <property type="term" value="P:lipid catabolic process"/>
    <property type="evidence" value="ECO:0007669"/>
    <property type="project" value="UniProtKB-KW"/>
</dbReference>
<comment type="catalytic activity">
    <reaction evidence="5">
        <text>a 1,2-diacyl-sn-glycero-3-phospho-(1D-myo-inositol-4,5-bisphosphate) + H2O = 1D-myo-inositol 1,4,5-trisphosphate + a 1,2-diacyl-sn-glycerol + H(+)</text>
        <dbReference type="Rhea" id="RHEA:33179"/>
        <dbReference type="ChEBI" id="CHEBI:15377"/>
        <dbReference type="ChEBI" id="CHEBI:15378"/>
        <dbReference type="ChEBI" id="CHEBI:17815"/>
        <dbReference type="ChEBI" id="CHEBI:58456"/>
        <dbReference type="ChEBI" id="CHEBI:203600"/>
        <dbReference type="EC" id="3.1.4.11"/>
    </reaction>
</comment>
<evidence type="ECO:0000256" key="7">
    <source>
        <dbReference type="SAM" id="SignalP"/>
    </source>
</evidence>
<evidence type="ECO:0000313" key="9">
    <source>
        <dbReference type="EnsemblProtists" id="EOD16310"/>
    </source>
</evidence>
<dbReference type="PROSITE" id="PS50007">
    <property type="entry name" value="PIPLC_X_DOMAIN"/>
    <property type="match status" value="1"/>
</dbReference>
<dbReference type="PRINTS" id="PR00390">
    <property type="entry name" value="PHPHLIPASEC"/>
</dbReference>
<evidence type="ECO:0000256" key="2">
    <source>
        <dbReference type="ARBA" id="ARBA00022692"/>
    </source>
</evidence>
<dbReference type="Pfam" id="PF01094">
    <property type="entry name" value="ANF_receptor"/>
    <property type="match status" value="1"/>
</dbReference>
<dbReference type="InterPro" id="IPR001192">
    <property type="entry name" value="PI-PLC_fam"/>
</dbReference>
<evidence type="ECO:0000256" key="5">
    <source>
        <dbReference type="RuleBase" id="RU361133"/>
    </source>
</evidence>
<sequence length="1264" mass="138538">MAGCMNVSSSIDVVTVLLLSTFSNAPPEGGSCPAATRESSGKCWMDHRWHLVPTFAFLAASHFNARSARYGAFNQSLSHCDRKIRLCFADSMTHPYTAFEETLLRVPPRQFVQFAQSRDFITHYSGTAAATAISYKATSPTLADETLYPFFGRTIPSDKFVAESIVRLWRELSLKYAAVIYVTDEYGIAFNDAIVVAAESSEVDVRSFPFSARESRAEKTALTQAISSLKLWKPRETTPVQNILLIGYDNHAQLLYEAAVAQPHPLLSPDSPALVMLGDGFAAPDLDAIPPGKAREAANGAVSIRAVGATDDGNVHWSNFVEDWPSAEAEREHLNRYLPGEWKVDEDLFTNESFFNLSVSDQARNTAAFAYDAVSTLGLLACEVLPRGPLPANASFGKRMWEAMPSLRFEGLTGHVRFDNDRSRARSSSTFELLNFVLLEDGFTAIPRGTFGVRQDVEQVHNSLRYSFGSLGPVRDPPNKSEPSEKHVIIITAVATIGLIVFLALSALLNRKLRAASEKYGISLKKLLRLFVWRRLPRWYQKWYMKLFKLDPKQQLEKMQKLPSMDPSLVAALNTHAELRRLYARYASRDAAMTLDDWLRFCSVEQREVNLEAAHLAFARVAAGDKFRSSPENLSGRSSGLKSLFESSLKPGTAPSGAGIPGRRFMKMLPRTRGAGATSSTAMQSIANSPDRLSFEHFALLIVSAQNKAASPALLNKAHDISRPISEYWIAASHNTYLVGHQLTSDASAKMYSRQLIQGCRCLEIDIWNGKDGEPEVTHGYTLVNNVKLRKVLEQIKKFAFKTSELPVILSLDVNASPRQQEKAAAMIVSIFKSDLMLADEIGGTHALLRPSALARDANVKGKETLPAVRRDNAGLRRSLRIVLKGSAYKARGGRSDVPDSGRDLSDGDESRPSGGDSRLGSSDEQSSEARLSKTVLHQMPLQRIEAAHALTFDAFCSEAIESSAADLLTVTSASELKFTPAFSQEKEGAVNKRGSGCDVIMSSLRHRCRARTRRQGVMVTRTNMENPEQQRVSDEEWVEAMLARTARRLVRIYPRGTRTKSDNFDPLPYWSAGAQLCALNLQTNDLPTQLHHALFELNGGSGFVLKPAEMLGNAPRWPPPRVLLHVATLRPISLLNLPAVGTDRPDLIGPRAESHRHCSGLSIALGRSGSGSPHVTTETGKGDDAAATSNNLPSLSIELHTIGGFACLVRGKGGGCSSTHFEGELHCVAAEPQQTVLRVAVVDEADAEVAYETSTLGSASSLW</sequence>
<dbReference type="eggNOG" id="KOG1264">
    <property type="taxonomic scope" value="Eukaryota"/>
</dbReference>
<feature type="compositionally biased region" description="Polar residues" evidence="6">
    <location>
        <begin position="1171"/>
        <end position="1180"/>
    </location>
</feature>
<evidence type="ECO:0000256" key="3">
    <source>
        <dbReference type="ARBA" id="ARBA00022989"/>
    </source>
</evidence>
<dbReference type="Pfam" id="PF00388">
    <property type="entry name" value="PI-PLC-X"/>
    <property type="match status" value="1"/>
</dbReference>
<dbReference type="InterPro" id="IPR028082">
    <property type="entry name" value="Peripla_BP_I"/>
</dbReference>
<dbReference type="GO" id="GO:0048015">
    <property type="term" value="P:phosphatidylinositol-mediated signaling"/>
    <property type="evidence" value="ECO:0007669"/>
    <property type="project" value="TreeGrafter"/>
</dbReference>
<dbReference type="Gene3D" id="3.20.20.190">
    <property type="entry name" value="Phosphatidylinositol (PI) phosphodiesterase"/>
    <property type="match status" value="1"/>
</dbReference>
<dbReference type="eggNOG" id="KOG1265">
    <property type="taxonomic scope" value="Eukaryota"/>
</dbReference>
<evidence type="ECO:0000313" key="10">
    <source>
        <dbReference type="Proteomes" id="UP000013827"/>
    </source>
</evidence>
<keyword evidence="2" id="KW-0812">Transmembrane</keyword>
<dbReference type="GeneID" id="17262470"/>
<dbReference type="PANTHER" id="PTHR10336">
    <property type="entry name" value="PHOSPHOINOSITIDE-SPECIFIC PHOSPHOLIPASE C FAMILY PROTEIN"/>
    <property type="match status" value="1"/>
</dbReference>
<name>A0A0D3IYH5_EMIH1</name>
<feature type="domain" description="PI-PLC Y-box" evidence="8">
    <location>
        <begin position="1026"/>
        <end position="1111"/>
    </location>
</feature>
<organism evidence="9 10">
    <name type="scientific">Emiliania huxleyi (strain CCMP1516)</name>
    <dbReference type="NCBI Taxonomy" id="280463"/>
    <lineage>
        <taxon>Eukaryota</taxon>
        <taxon>Haptista</taxon>
        <taxon>Haptophyta</taxon>
        <taxon>Prymnesiophyceae</taxon>
        <taxon>Isochrysidales</taxon>
        <taxon>Noelaerhabdaceae</taxon>
        <taxon>Emiliania</taxon>
    </lineage>
</organism>
<dbReference type="SMART" id="SM00148">
    <property type="entry name" value="PLCXc"/>
    <property type="match status" value="1"/>
</dbReference>
<dbReference type="SMART" id="SM00149">
    <property type="entry name" value="PLCYc"/>
    <property type="match status" value="1"/>
</dbReference>
<proteinExistence type="predicted"/>
<evidence type="ECO:0000256" key="1">
    <source>
        <dbReference type="ARBA" id="ARBA00004370"/>
    </source>
</evidence>
<keyword evidence="7" id="KW-0732">Signal</keyword>
<dbReference type="EnsemblProtists" id="EOD16310">
    <property type="protein sequence ID" value="EOD16310"/>
    <property type="gene ID" value="EMIHUDRAFT_102904"/>
</dbReference>
<dbReference type="InterPro" id="IPR001828">
    <property type="entry name" value="ANF_lig-bd_rcpt"/>
</dbReference>
<dbReference type="InterPro" id="IPR017946">
    <property type="entry name" value="PLC-like_Pdiesterase_TIM-brl"/>
</dbReference>
<keyword evidence="4" id="KW-0472">Membrane</keyword>
<evidence type="ECO:0000256" key="6">
    <source>
        <dbReference type="SAM" id="MobiDB-lite"/>
    </source>
</evidence>
<dbReference type="Pfam" id="PF00387">
    <property type="entry name" value="PI-PLC-Y"/>
    <property type="match status" value="1"/>
</dbReference>
<dbReference type="AlphaFoldDB" id="A0A0D3IYH5"/>
<dbReference type="InterPro" id="IPR000909">
    <property type="entry name" value="PLipase_C_PInositol-sp_X_dom"/>
</dbReference>
<feature type="signal peptide" evidence="7">
    <location>
        <begin position="1"/>
        <end position="25"/>
    </location>
</feature>
<keyword evidence="10" id="KW-1185">Reference proteome</keyword>
<dbReference type="Gene3D" id="3.40.50.2300">
    <property type="match status" value="3"/>
</dbReference>
<feature type="region of interest" description="Disordered" evidence="6">
    <location>
        <begin position="1166"/>
        <end position="1188"/>
    </location>
</feature>
<dbReference type="PANTHER" id="PTHR10336:SF82">
    <property type="entry name" value="PHOSPHOINOSITIDE PHOSPHOLIPASE C"/>
    <property type="match status" value="1"/>
</dbReference>
<dbReference type="Proteomes" id="UP000013827">
    <property type="component" value="Unassembled WGS sequence"/>
</dbReference>